<dbReference type="RefSeq" id="WP_258383697.1">
    <property type="nucleotide sequence ID" value="NZ_CP091430.1"/>
</dbReference>
<gene>
    <name evidence="1" type="ORF">L1F29_19260</name>
</gene>
<reference evidence="1" key="1">
    <citation type="submission" date="2022-01" db="EMBL/GenBank/DDBJ databases">
        <title>Paenibacillus spongiae sp. nov., isolated from marine sponge.</title>
        <authorList>
            <person name="Li Z."/>
            <person name="Zhang M."/>
        </authorList>
    </citation>
    <scope>NUCLEOTIDE SEQUENCE</scope>
    <source>
        <strain evidence="1">PHS-Z3</strain>
    </source>
</reference>
<dbReference type="EMBL" id="CP091430">
    <property type="protein sequence ID" value="UVI27607.1"/>
    <property type="molecule type" value="Genomic_DNA"/>
</dbReference>
<keyword evidence="2" id="KW-1185">Reference proteome</keyword>
<protein>
    <submittedName>
        <fullName evidence="1">Uncharacterized protein</fullName>
    </submittedName>
</protein>
<organism evidence="1 2">
    <name type="scientific">Paenibacillus spongiae</name>
    <dbReference type="NCBI Taxonomy" id="2909671"/>
    <lineage>
        <taxon>Bacteria</taxon>
        <taxon>Bacillati</taxon>
        <taxon>Bacillota</taxon>
        <taxon>Bacilli</taxon>
        <taxon>Bacillales</taxon>
        <taxon>Paenibacillaceae</taxon>
        <taxon>Paenibacillus</taxon>
    </lineage>
</organism>
<proteinExistence type="predicted"/>
<accession>A0ABY5S175</accession>
<evidence type="ECO:0000313" key="2">
    <source>
        <dbReference type="Proteomes" id="UP001057877"/>
    </source>
</evidence>
<evidence type="ECO:0000313" key="1">
    <source>
        <dbReference type="EMBL" id="UVI27607.1"/>
    </source>
</evidence>
<sequence length="218" mass="25272">MKRYFKQILVGLCICLLLFIAYSQYTEKKMYESVISNQLQYDMISLAQSIIQNAFLYGQIMESGEITLLQADSLARHNDAISSAYAHYALLAVDFNRLKDGFQYNKTSLNAQKIALYFSHWEENHGNAPIVMDAKVRRIMTEFQLLNSKWVQAVEENRAFSKDKDSISYSSGEHQPYDLSNPYWLELLVRLEDMTVNVLTERKLDHIGQIYEISTGNR</sequence>
<name>A0ABY5S175_9BACL</name>
<dbReference type="Proteomes" id="UP001057877">
    <property type="component" value="Chromosome"/>
</dbReference>